<feature type="chain" id="PRO_5016629803" evidence="1">
    <location>
        <begin position="30"/>
        <end position="184"/>
    </location>
</feature>
<dbReference type="InterPro" id="IPR025514">
    <property type="entry name" value="DUF4402"/>
</dbReference>
<evidence type="ECO:0000256" key="1">
    <source>
        <dbReference type="SAM" id="SignalP"/>
    </source>
</evidence>
<proteinExistence type="predicted"/>
<dbReference type="RefSeq" id="WP_115550029.1">
    <property type="nucleotide sequence ID" value="NZ_QRGP01000002.1"/>
</dbReference>
<dbReference type="Proteomes" id="UP000263833">
    <property type="component" value="Unassembled WGS sequence"/>
</dbReference>
<accession>A0A371B5U3</accession>
<dbReference type="EMBL" id="QRGP01000002">
    <property type="protein sequence ID" value="RDV02924.1"/>
    <property type="molecule type" value="Genomic_DNA"/>
</dbReference>
<dbReference type="OrthoDB" id="7576381at2"/>
<dbReference type="Pfam" id="PF14352">
    <property type="entry name" value="DUF4402"/>
    <property type="match status" value="1"/>
</dbReference>
<dbReference type="AlphaFoldDB" id="A0A371B5U3"/>
<evidence type="ECO:0000313" key="2">
    <source>
        <dbReference type="EMBL" id="RDV02924.1"/>
    </source>
</evidence>
<sequence length="184" mass="19304">MRGAKIRNTCARFALAAAVLAAVSMPARAETEAMDSQVAVVAPGSFYKVRDLYFGVISSSLLPGTVTVAPNGTRTATGGVTLIGNSHHPAEFAGMKPTQPNRPVRMRVASNTVLLTGPGTPMVASLFRANTNPGTPLSTITRNYQVQQTSNGAFALSVGATLTVNANQQPGTYTGTWFLTLDYQ</sequence>
<evidence type="ECO:0000313" key="3">
    <source>
        <dbReference type="Proteomes" id="UP000263833"/>
    </source>
</evidence>
<keyword evidence="3" id="KW-1185">Reference proteome</keyword>
<reference evidence="3" key="1">
    <citation type="submission" date="2018-08" db="EMBL/GenBank/DDBJ databases">
        <authorList>
            <person name="Kim S.-J."/>
            <person name="Jung G.-Y."/>
        </authorList>
    </citation>
    <scope>NUCLEOTIDE SEQUENCE [LARGE SCALE GENOMIC DNA]</scope>
    <source>
        <strain evidence="3">GY_G</strain>
    </source>
</reference>
<gene>
    <name evidence="2" type="ORF">DXH95_13490</name>
</gene>
<comment type="caution">
    <text evidence="2">The sequence shown here is derived from an EMBL/GenBank/DDBJ whole genome shotgun (WGS) entry which is preliminary data.</text>
</comment>
<organism evidence="2 3">
    <name type="scientific">Sphingorhabdus pulchriflava</name>
    <dbReference type="NCBI Taxonomy" id="2292257"/>
    <lineage>
        <taxon>Bacteria</taxon>
        <taxon>Pseudomonadati</taxon>
        <taxon>Pseudomonadota</taxon>
        <taxon>Alphaproteobacteria</taxon>
        <taxon>Sphingomonadales</taxon>
        <taxon>Sphingomonadaceae</taxon>
        <taxon>Sphingorhabdus</taxon>
    </lineage>
</organism>
<name>A0A371B5U3_9SPHN</name>
<protein>
    <submittedName>
        <fullName evidence="2">DUF4402 domain-containing protein</fullName>
    </submittedName>
</protein>
<feature type="signal peptide" evidence="1">
    <location>
        <begin position="1"/>
        <end position="29"/>
    </location>
</feature>
<keyword evidence="1" id="KW-0732">Signal</keyword>